<keyword evidence="4" id="KW-1185">Reference proteome</keyword>
<protein>
    <submittedName>
        <fullName evidence="3">Crotonase/enoyl-CoA hydratase family protein</fullName>
    </submittedName>
</protein>
<dbReference type="NCBIfam" id="NF006013">
    <property type="entry name" value="PRK08150.1"/>
    <property type="match status" value="1"/>
</dbReference>
<dbReference type="InterPro" id="IPR029045">
    <property type="entry name" value="ClpP/crotonase-like_dom_sf"/>
</dbReference>
<reference evidence="3 4" key="1">
    <citation type="submission" date="2023-01" db="EMBL/GenBank/DDBJ databases">
        <title>Thalassococcus onchidii sp. nov., isolated from a marine invertebrate from the South China Sea.</title>
        <authorList>
            <person name="Xu S."/>
            <person name="Liu Z."/>
            <person name="Xu Y."/>
        </authorList>
    </citation>
    <scope>NUCLEOTIDE SEQUENCE [LARGE SCALE GENOMIC DNA]</scope>
    <source>
        <strain evidence="3 4">KCTC 32084</strain>
    </source>
</reference>
<dbReference type="RefSeq" id="WP_271430982.1">
    <property type="nucleotide sequence ID" value="NZ_JAQIOY010000001.1"/>
</dbReference>
<dbReference type="InterPro" id="IPR001753">
    <property type="entry name" value="Enoyl-CoA_hydra/iso"/>
</dbReference>
<evidence type="ECO:0000313" key="4">
    <source>
        <dbReference type="Proteomes" id="UP001210720"/>
    </source>
</evidence>
<gene>
    <name evidence="3" type="ORF">PFY00_02765</name>
</gene>
<sequence>MSEKPADKDVIQIRLDGDIATLTFDRPDKRNAMNDALVDELDAFFSNPPEGINAVILTGSGGHFCSGLDLAEHEQREPIAGVYHSRNWHRVSDLIEFGGLPVISVLNGAVIGGGLEIAASTHVRIAEPDVRFQLPEGRRGIFVGGGATVRVGRLIGADRMREMMLTGRSYGADQAVPLGLAHYAVEAGEGMPLAQKLARKIADNAPFSNYLMMQAIPRIQDMPRAEGLFTESLAAAMSQTSDGAKEGLRAFLEKRPPKFR</sequence>
<name>A0ABT4XNX1_9RHOB</name>
<evidence type="ECO:0000256" key="1">
    <source>
        <dbReference type="ARBA" id="ARBA00005254"/>
    </source>
</evidence>
<dbReference type="PANTHER" id="PTHR11941">
    <property type="entry name" value="ENOYL-COA HYDRATASE-RELATED"/>
    <property type="match status" value="1"/>
</dbReference>
<evidence type="ECO:0000256" key="2">
    <source>
        <dbReference type="ARBA" id="ARBA00023239"/>
    </source>
</evidence>
<organism evidence="3 4">
    <name type="scientific">Thalassococcus lentus</name>
    <dbReference type="NCBI Taxonomy" id="1210524"/>
    <lineage>
        <taxon>Bacteria</taxon>
        <taxon>Pseudomonadati</taxon>
        <taxon>Pseudomonadota</taxon>
        <taxon>Alphaproteobacteria</taxon>
        <taxon>Rhodobacterales</taxon>
        <taxon>Roseobacteraceae</taxon>
        <taxon>Thalassococcus</taxon>
    </lineage>
</organism>
<dbReference type="CDD" id="cd06558">
    <property type="entry name" value="crotonase-like"/>
    <property type="match status" value="1"/>
</dbReference>
<dbReference type="SUPFAM" id="SSF52096">
    <property type="entry name" value="ClpP/crotonase"/>
    <property type="match status" value="1"/>
</dbReference>
<dbReference type="InterPro" id="IPR014748">
    <property type="entry name" value="Enoyl-CoA_hydra_C"/>
</dbReference>
<evidence type="ECO:0000313" key="3">
    <source>
        <dbReference type="EMBL" id="MDA7423641.1"/>
    </source>
</evidence>
<comment type="caution">
    <text evidence="3">The sequence shown here is derived from an EMBL/GenBank/DDBJ whole genome shotgun (WGS) entry which is preliminary data.</text>
</comment>
<keyword evidence="2" id="KW-0456">Lyase</keyword>
<proteinExistence type="inferred from homology"/>
<comment type="similarity">
    <text evidence="1">Belongs to the enoyl-CoA hydratase/isomerase family.</text>
</comment>
<dbReference type="EMBL" id="JAQIOY010000001">
    <property type="protein sequence ID" value="MDA7423641.1"/>
    <property type="molecule type" value="Genomic_DNA"/>
</dbReference>
<dbReference type="Pfam" id="PF00378">
    <property type="entry name" value="ECH_1"/>
    <property type="match status" value="1"/>
</dbReference>
<dbReference type="Gene3D" id="3.90.226.10">
    <property type="entry name" value="2-enoyl-CoA Hydratase, Chain A, domain 1"/>
    <property type="match status" value="1"/>
</dbReference>
<dbReference type="PANTHER" id="PTHR11941:SF54">
    <property type="entry name" value="ENOYL-COA HYDRATASE, MITOCHONDRIAL"/>
    <property type="match status" value="1"/>
</dbReference>
<accession>A0ABT4XNX1</accession>
<dbReference type="Proteomes" id="UP001210720">
    <property type="component" value="Unassembled WGS sequence"/>
</dbReference>
<dbReference type="Gene3D" id="1.10.12.10">
    <property type="entry name" value="Lyase 2-enoyl-coa Hydratase, Chain A, domain 2"/>
    <property type="match status" value="1"/>
</dbReference>